<proteinExistence type="predicted"/>
<evidence type="ECO:0000313" key="1">
    <source>
        <dbReference type="EMBL" id="CZE46736.1"/>
    </source>
</evidence>
<reference evidence="1 2" key="1">
    <citation type="submission" date="2016-02" db="EMBL/GenBank/DDBJ databases">
        <authorList>
            <consortium name="Pathogen Informatics"/>
        </authorList>
    </citation>
    <scope>NUCLEOTIDE SEQUENCE [LARGE SCALE GENOMIC DNA]</scope>
    <source>
        <strain evidence="1 2">RC20</strain>
    </source>
</reference>
<accession>A0A128ECL6</accession>
<name>A0A128ECL6_9BACT</name>
<dbReference type="AlphaFoldDB" id="A0A128ECL6"/>
<gene>
    <name evidence="1" type="ORF">ERS672216_00529</name>
</gene>
<dbReference type="RefSeq" id="WP_165590151.1">
    <property type="nucleotide sequence ID" value="NZ_CP053844.1"/>
</dbReference>
<organism evidence="1 2">
    <name type="scientific">Campylobacter geochelonis</name>
    <dbReference type="NCBI Taxonomy" id="1780362"/>
    <lineage>
        <taxon>Bacteria</taxon>
        <taxon>Pseudomonadati</taxon>
        <taxon>Campylobacterota</taxon>
        <taxon>Epsilonproteobacteria</taxon>
        <taxon>Campylobacterales</taxon>
        <taxon>Campylobacteraceae</taxon>
        <taxon>Campylobacter</taxon>
    </lineage>
</organism>
<keyword evidence="2" id="KW-1185">Reference proteome</keyword>
<evidence type="ECO:0000313" key="2">
    <source>
        <dbReference type="Proteomes" id="UP000069632"/>
    </source>
</evidence>
<dbReference type="EMBL" id="FIZP01000001">
    <property type="protein sequence ID" value="CZE46736.1"/>
    <property type="molecule type" value="Genomic_DNA"/>
</dbReference>
<protein>
    <submittedName>
        <fullName evidence="1">Uncharacterized protein</fullName>
    </submittedName>
</protein>
<dbReference type="Proteomes" id="UP000069632">
    <property type="component" value="Unassembled WGS sequence"/>
</dbReference>
<sequence length="49" mass="5949">MEIVLSEQFEVELKVILEFYSDKIPQVADNFYNDLFIKHRKHLFYITSP</sequence>